<dbReference type="PROSITE" id="PS00463">
    <property type="entry name" value="ZN2_CY6_FUNGAL_1"/>
    <property type="match status" value="1"/>
</dbReference>
<evidence type="ECO:0000256" key="4">
    <source>
        <dbReference type="ARBA" id="ARBA00023242"/>
    </source>
</evidence>
<dbReference type="InterPro" id="IPR036864">
    <property type="entry name" value="Zn2-C6_fun-type_DNA-bd_sf"/>
</dbReference>
<keyword evidence="1" id="KW-0805">Transcription regulation</keyword>
<dbReference type="Proteomes" id="UP000247647">
    <property type="component" value="Unassembled WGS sequence"/>
</dbReference>
<organism evidence="7 8">
    <name type="scientific">Aspergillus neoniger (strain CBS 115656)</name>
    <dbReference type="NCBI Taxonomy" id="1448310"/>
    <lineage>
        <taxon>Eukaryota</taxon>
        <taxon>Fungi</taxon>
        <taxon>Dikarya</taxon>
        <taxon>Ascomycota</taxon>
        <taxon>Pezizomycotina</taxon>
        <taxon>Eurotiomycetes</taxon>
        <taxon>Eurotiomycetidae</taxon>
        <taxon>Eurotiales</taxon>
        <taxon>Aspergillaceae</taxon>
        <taxon>Aspergillus</taxon>
        <taxon>Aspergillus subgen. Circumdati</taxon>
    </lineage>
</organism>
<dbReference type="GO" id="GO:0003677">
    <property type="term" value="F:DNA binding"/>
    <property type="evidence" value="ECO:0007669"/>
    <property type="project" value="UniProtKB-KW"/>
</dbReference>
<keyword evidence="4" id="KW-0539">Nucleus</keyword>
<feature type="domain" description="Zn(2)-C6 fungal-type" evidence="6">
    <location>
        <begin position="11"/>
        <end position="40"/>
    </location>
</feature>
<dbReference type="InterPro" id="IPR001138">
    <property type="entry name" value="Zn2Cys6_DnaBD"/>
</dbReference>
<keyword evidence="2" id="KW-0238">DNA-binding</keyword>
<dbReference type="EMBL" id="KZ821484">
    <property type="protein sequence ID" value="PYH30102.1"/>
    <property type="molecule type" value="Genomic_DNA"/>
</dbReference>
<dbReference type="CDD" id="cd00067">
    <property type="entry name" value="GAL4"/>
    <property type="match status" value="1"/>
</dbReference>
<feature type="compositionally biased region" description="Polar residues" evidence="5">
    <location>
        <begin position="93"/>
        <end position="113"/>
    </location>
</feature>
<dbReference type="RefSeq" id="XP_025475580.1">
    <property type="nucleotide sequence ID" value="XM_025624932.1"/>
</dbReference>
<proteinExistence type="predicted"/>
<feature type="region of interest" description="Disordered" evidence="5">
    <location>
        <begin position="93"/>
        <end position="139"/>
    </location>
</feature>
<dbReference type="AlphaFoldDB" id="A0A318YYW7"/>
<accession>A0A318YYW7</accession>
<evidence type="ECO:0000256" key="2">
    <source>
        <dbReference type="ARBA" id="ARBA00023125"/>
    </source>
</evidence>
<evidence type="ECO:0000256" key="1">
    <source>
        <dbReference type="ARBA" id="ARBA00023015"/>
    </source>
</evidence>
<dbReference type="GO" id="GO:0008270">
    <property type="term" value="F:zinc ion binding"/>
    <property type="evidence" value="ECO:0007669"/>
    <property type="project" value="InterPro"/>
</dbReference>
<evidence type="ECO:0000313" key="7">
    <source>
        <dbReference type="EMBL" id="PYH30102.1"/>
    </source>
</evidence>
<feature type="compositionally biased region" description="Low complexity" evidence="5">
    <location>
        <begin position="490"/>
        <end position="508"/>
    </location>
</feature>
<dbReference type="CDD" id="cd12148">
    <property type="entry name" value="fungal_TF_MHR"/>
    <property type="match status" value="1"/>
</dbReference>
<dbReference type="PROSITE" id="PS50048">
    <property type="entry name" value="ZN2_CY6_FUNGAL_2"/>
    <property type="match status" value="1"/>
</dbReference>
<name>A0A318YYW7_ASPNB</name>
<reference evidence="7" key="1">
    <citation type="submission" date="2016-12" db="EMBL/GenBank/DDBJ databases">
        <title>The genomes of Aspergillus section Nigri reveals drivers in fungal speciation.</title>
        <authorList>
            <consortium name="DOE Joint Genome Institute"/>
            <person name="Vesth T.C."/>
            <person name="Nybo J."/>
            <person name="Theobald S."/>
            <person name="Brandl J."/>
            <person name="Frisvad J.C."/>
            <person name="Nielsen K.F."/>
            <person name="Lyhne E.K."/>
            <person name="Kogle M.E."/>
            <person name="Kuo A."/>
            <person name="Riley R."/>
            <person name="Clum A."/>
            <person name="Nolan M."/>
            <person name="Lipzen A."/>
            <person name="Salamov A."/>
            <person name="Henrissat B."/>
            <person name="Wiebenga A."/>
            <person name="De Vries R.P."/>
            <person name="Grigoriev I.V."/>
            <person name="Mortensen U.H."/>
            <person name="Andersen M.R."/>
            <person name="Baker S.E."/>
        </authorList>
    </citation>
    <scope>NUCLEOTIDE SEQUENCE [LARGE SCALE GENOMIC DNA]</scope>
    <source>
        <strain evidence="7">CBS 115656</strain>
    </source>
</reference>
<dbReference type="OrthoDB" id="2123952at2759"/>
<keyword evidence="8" id="KW-1185">Reference proteome</keyword>
<keyword evidence="3" id="KW-0804">Transcription</keyword>
<dbReference type="GO" id="GO:0000981">
    <property type="term" value="F:DNA-binding transcription factor activity, RNA polymerase II-specific"/>
    <property type="evidence" value="ECO:0007669"/>
    <property type="project" value="InterPro"/>
</dbReference>
<evidence type="ECO:0000256" key="5">
    <source>
        <dbReference type="SAM" id="MobiDB-lite"/>
    </source>
</evidence>
<sequence>MPSTSRPVKVACLACRASKIRCDGQKPCVNCTIHRQECRYQPSRRGGARRGPVAAEERAMKKAQRLQTATRANNHAVTNDEFTPAQILQINAATPVSLPSPSPIETGSRLSDTLQRKDSPEFPLSPRGPRTGQELRGTVGHPTRSLRAYRCDQDLINAYYIFIHPYLPLLPPPAVSQYVDKPVTLSMRSAHVDASHLPYWPTTSLGLAVAAILALIPLPGDVHAIENEAVTLRCSYADYFARSALDVSEESLQPSSNSDLTQGPGSPLHPDIPRQMEPVLALALLSLYECCQRGNVSKMRIRANQALTMAMDLSLHTQKSANNCPDAIRRCWWSTMFLVYQSTILTASAPLITSDDFRITTPYIVIRGCREVRNSFLLTSMSSNKHQPWPYVVQAQSLLHRSCTITRQLFNETTHDQGCLPRSFHNEVNLLDSSLLDIATETDRYRCIANCQGTEADAERVLWAISRVLIHTARLLLHRVRAFPDRPADSFTTTANNSTSGTSTPLSPSRRAEIDALFPFDEQESTRICIRSALLISRVFRHLPTPNPMYSDTPADGETFGFGFGLGLSSGDPRRSLTSPRSLPYMAWCGMQSFYVLAMVLWRVRAALSAGNLGSIYNLLDRPTERTAIQDAERLEEELHMGIESLRVSMKADGVYEDVGKMVRELESVYDATMMG</sequence>
<protein>
    <submittedName>
        <fullName evidence="7">Zn(II)2Cys6 transcription factor</fullName>
    </submittedName>
</protein>
<dbReference type="GeneID" id="37127388"/>
<feature type="region of interest" description="Disordered" evidence="5">
    <location>
        <begin position="488"/>
        <end position="508"/>
    </location>
</feature>
<dbReference type="PANTHER" id="PTHR47431:SF5">
    <property type="entry name" value="ZN(II)2CYS6 TRANSCRIPTION FACTOR (EUROFUNG)"/>
    <property type="match status" value="1"/>
</dbReference>
<gene>
    <name evidence="7" type="ORF">BO87DRAFT_390476</name>
</gene>
<dbReference type="GO" id="GO:0009893">
    <property type="term" value="P:positive regulation of metabolic process"/>
    <property type="evidence" value="ECO:0007669"/>
    <property type="project" value="UniProtKB-ARBA"/>
</dbReference>
<evidence type="ECO:0000313" key="8">
    <source>
        <dbReference type="Proteomes" id="UP000247647"/>
    </source>
</evidence>
<dbReference type="SUPFAM" id="SSF57701">
    <property type="entry name" value="Zn2/Cys6 DNA-binding domain"/>
    <property type="match status" value="1"/>
</dbReference>
<dbReference type="Gene3D" id="4.10.240.10">
    <property type="entry name" value="Zn(2)-C6 fungal-type DNA-binding domain"/>
    <property type="match status" value="1"/>
</dbReference>
<evidence type="ECO:0000256" key="3">
    <source>
        <dbReference type="ARBA" id="ARBA00023163"/>
    </source>
</evidence>
<dbReference type="PANTHER" id="PTHR47431">
    <property type="entry name" value="ZN(II)2CYS6 TRANSCRIPTION FACTOR (EUROFUNG)-RELATED"/>
    <property type="match status" value="1"/>
</dbReference>
<dbReference type="Pfam" id="PF00172">
    <property type="entry name" value="Zn_clus"/>
    <property type="match status" value="1"/>
</dbReference>
<evidence type="ECO:0000259" key="6">
    <source>
        <dbReference type="PROSITE" id="PS50048"/>
    </source>
</evidence>
<dbReference type="SMART" id="SM00066">
    <property type="entry name" value="GAL4"/>
    <property type="match status" value="1"/>
</dbReference>